<gene>
    <name evidence="11" type="ORF">SAMN04488001_3576</name>
</gene>
<comment type="subunit">
    <text evidence="9">The complex comprises the extracytoplasmic solute receptor protein and the two transmembrane proteins.</text>
</comment>
<dbReference type="AlphaFoldDB" id="A0A1H3CVQ6"/>
<dbReference type="EMBL" id="FNOI01000009">
    <property type="protein sequence ID" value="SDX58211.1"/>
    <property type="molecule type" value="Genomic_DNA"/>
</dbReference>
<evidence type="ECO:0000313" key="11">
    <source>
        <dbReference type="EMBL" id="SDX58211.1"/>
    </source>
</evidence>
<dbReference type="InterPro" id="IPR055348">
    <property type="entry name" value="DctQ"/>
</dbReference>
<comment type="similarity">
    <text evidence="8 9">Belongs to the TRAP transporter small permease family.</text>
</comment>
<reference evidence="12" key="1">
    <citation type="submission" date="2016-10" db="EMBL/GenBank/DDBJ databases">
        <authorList>
            <person name="Varghese N."/>
            <person name="Submissions S."/>
        </authorList>
    </citation>
    <scope>NUCLEOTIDE SEQUENCE [LARGE SCALE GENOMIC DNA]</scope>
    <source>
        <strain evidence="12">DSM 26922</strain>
    </source>
</reference>
<name>A0A1H3CVQ6_9RHOB</name>
<dbReference type="GO" id="GO:0015740">
    <property type="term" value="P:C4-dicarboxylate transport"/>
    <property type="evidence" value="ECO:0007669"/>
    <property type="project" value="TreeGrafter"/>
</dbReference>
<protein>
    <recommendedName>
        <fullName evidence="9">TRAP transporter small permease protein</fullName>
    </recommendedName>
</protein>
<feature type="domain" description="Tripartite ATP-independent periplasmic transporters DctQ component" evidence="10">
    <location>
        <begin position="18"/>
        <end position="141"/>
    </location>
</feature>
<evidence type="ECO:0000259" key="10">
    <source>
        <dbReference type="Pfam" id="PF04290"/>
    </source>
</evidence>
<feature type="transmembrane region" description="Helical" evidence="9">
    <location>
        <begin position="79"/>
        <end position="100"/>
    </location>
</feature>
<accession>A0A1H3CVQ6</accession>
<evidence type="ECO:0000256" key="7">
    <source>
        <dbReference type="ARBA" id="ARBA00023136"/>
    </source>
</evidence>
<evidence type="ECO:0000256" key="8">
    <source>
        <dbReference type="ARBA" id="ARBA00038436"/>
    </source>
</evidence>
<dbReference type="PANTHER" id="PTHR35011">
    <property type="entry name" value="2,3-DIKETO-L-GULONATE TRAP TRANSPORTER SMALL PERMEASE PROTEIN YIAM"/>
    <property type="match status" value="1"/>
</dbReference>
<keyword evidence="6 9" id="KW-1133">Transmembrane helix</keyword>
<feature type="transmembrane region" description="Helical" evidence="9">
    <location>
        <begin position="120"/>
        <end position="139"/>
    </location>
</feature>
<evidence type="ECO:0000256" key="4">
    <source>
        <dbReference type="ARBA" id="ARBA00022519"/>
    </source>
</evidence>
<dbReference type="Pfam" id="PF04290">
    <property type="entry name" value="DctQ"/>
    <property type="match status" value="1"/>
</dbReference>
<feature type="transmembrane region" description="Helical" evidence="9">
    <location>
        <begin position="37"/>
        <end position="58"/>
    </location>
</feature>
<dbReference type="GO" id="GO:0022857">
    <property type="term" value="F:transmembrane transporter activity"/>
    <property type="evidence" value="ECO:0007669"/>
    <property type="project" value="UniProtKB-UniRule"/>
</dbReference>
<proteinExistence type="inferred from homology"/>
<keyword evidence="5 9" id="KW-0812">Transmembrane</keyword>
<keyword evidence="7 9" id="KW-0472">Membrane</keyword>
<evidence type="ECO:0000256" key="2">
    <source>
        <dbReference type="ARBA" id="ARBA00022448"/>
    </source>
</evidence>
<comment type="function">
    <text evidence="9">Part of the tripartite ATP-independent periplasmic (TRAP) transport system.</text>
</comment>
<keyword evidence="3" id="KW-1003">Cell membrane</keyword>
<evidence type="ECO:0000256" key="1">
    <source>
        <dbReference type="ARBA" id="ARBA00004429"/>
    </source>
</evidence>
<sequence length="167" mass="18211">MINRILEAIIAAMLLGAVGVAFLAVIYRYLLDDALSWSFEVSLALLTYITFLGSYLALRRGAHLKVDVLVRMLPVWAQSVLFLTNQVLIGGVGAIMAWFGTRQVLRFADQTTNVLEISSSWLYAAIPIAGALILLDAVVQFGLAIPRILHGQDADSRSDAETSAFDL</sequence>
<dbReference type="RefSeq" id="WP_089948621.1">
    <property type="nucleotide sequence ID" value="NZ_FNOI01000009.1"/>
</dbReference>
<dbReference type="InterPro" id="IPR007387">
    <property type="entry name" value="TRAP_DctQ"/>
</dbReference>
<evidence type="ECO:0000256" key="5">
    <source>
        <dbReference type="ARBA" id="ARBA00022692"/>
    </source>
</evidence>
<evidence type="ECO:0000313" key="12">
    <source>
        <dbReference type="Proteomes" id="UP000199441"/>
    </source>
</evidence>
<keyword evidence="12" id="KW-1185">Reference proteome</keyword>
<comment type="subcellular location">
    <subcellularLocation>
        <location evidence="1 9">Cell inner membrane</location>
        <topology evidence="1 9">Multi-pass membrane protein</topology>
    </subcellularLocation>
</comment>
<dbReference type="GO" id="GO:0005886">
    <property type="term" value="C:plasma membrane"/>
    <property type="evidence" value="ECO:0007669"/>
    <property type="project" value="UniProtKB-SubCell"/>
</dbReference>
<dbReference type="OrthoDB" id="4250245at2"/>
<organism evidence="11 12">
    <name type="scientific">Litoreibacter albidus</name>
    <dbReference type="NCBI Taxonomy" id="670155"/>
    <lineage>
        <taxon>Bacteria</taxon>
        <taxon>Pseudomonadati</taxon>
        <taxon>Pseudomonadota</taxon>
        <taxon>Alphaproteobacteria</taxon>
        <taxon>Rhodobacterales</taxon>
        <taxon>Roseobacteraceae</taxon>
        <taxon>Litoreibacter</taxon>
    </lineage>
</organism>
<evidence type="ECO:0000256" key="6">
    <source>
        <dbReference type="ARBA" id="ARBA00022989"/>
    </source>
</evidence>
<evidence type="ECO:0000256" key="9">
    <source>
        <dbReference type="RuleBase" id="RU369079"/>
    </source>
</evidence>
<dbReference type="PANTHER" id="PTHR35011:SF2">
    <property type="entry name" value="2,3-DIKETO-L-GULONATE TRAP TRANSPORTER SMALL PERMEASE PROTEIN YIAM"/>
    <property type="match status" value="1"/>
</dbReference>
<feature type="transmembrane region" description="Helical" evidence="9">
    <location>
        <begin position="9"/>
        <end position="31"/>
    </location>
</feature>
<evidence type="ECO:0000256" key="3">
    <source>
        <dbReference type="ARBA" id="ARBA00022475"/>
    </source>
</evidence>
<dbReference type="STRING" id="670155.SAMN04488001_3576"/>
<keyword evidence="2 9" id="KW-0813">Transport</keyword>
<dbReference type="Proteomes" id="UP000199441">
    <property type="component" value="Unassembled WGS sequence"/>
</dbReference>
<keyword evidence="4 9" id="KW-0997">Cell inner membrane</keyword>